<evidence type="ECO:0000256" key="9">
    <source>
        <dbReference type="ARBA" id="ARBA00023180"/>
    </source>
</evidence>
<feature type="transmembrane region" description="Helical" evidence="11">
    <location>
        <begin position="30"/>
        <end position="54"/>
    </location>
</feature>
<dbReference type="GO" id="GO:0008146">
    <property type="term" value="F:sulfotransferase activity"/>
    <property type="evidence" value="ECO:0007669"/>
    <property type="project" value="InterPro"/>
</dbReference>
<dbReference type="GO" id="GO:0030166">
    <property type="term" value="P:proteoglycan biosynthetic process"/>
    <property type="evidence" value="ECO:0007669"/>
    <property type="project" value="TreeGrafter"/>
</dbReference>
<comment type="caution">
    <text evidence="12">The sequence shown here is derived from an EMBL/GenBank/DDBJ whole genome shotgun (WGS) entry which is preliminary data.</text>
</comment>
<dbReference type="STRING" id="9838.ENSCDRP00005025537"/>
<evidence type="ECO:0000256" key="3">
    <source>
        <dbReference type="ARBA" id="ARBA00022679"/>
    </source>
</evidence>
<keyword evidence="4 11" id="KW-0812">Transmembrane</keyword>
<keyword evidence="3 11" id="KW-0808">Transferase</keyword>
<comment type="subcellular location">
    <subcellularLocation>
        <location evidence="1 11">Golgi apparatus membrane</location>
        <topology evidence="1 11">Single-pass type II membrane protein</topology>
    </subcellularLocation>
</comment>
<keyword evidence="10 11" id="KW-0119">Carbohydrate metabolism</keyword>
<reference evidence="12 13" key="2">
    <citation type="journal article" date="2019" name="Mol. Ecol. Resour.">
        <title>Improving Illumina assemblies with Hi-C and long reads: an example with the North African dromedary.</title>
        <authorList>
            <person name="Elbers J.P."/>
            <person name="Rogers M.F."/>
            <person name="Perelman P.L."/>
            <person name="Proskuryakova A.A."/>
            <person name="Serdyukova N.A."/>
            <person name="Johnson W.E."/>
            <person name="Horin P."/>
            <person name="Corander J."/>
            <person name="Murphy D."/>
            <person name="Burger P.A."/>
        </authorList>
    </citation>
    <scope>NUCLEOTIDE SEQUENCE [LARGE SCALE GENOMIC DNA]</scope>
    <source>
        <strain evidence="12">Drom800</strain>
        <tissue evidence="12">Blood</tissue>
    </source>
</reference>
<sequence length="426" mass="49824">MKQIPQGNVDQASEGRITEWLILDNMHHQWLLLAACFWVIFMFMVASKFITLTFKDPDAYSARQEFLFLTAMPDAGRSPGEKRFPEELKPTGKMASGSRLVQPLVYVQRLELIRNVCGEEALRNLSHTAVSRFVLDRIFVCDKHKILFCQTPKVGNTQWKKVLIVLNDAMFVCLNSNYAELMQGEEGWLVLDFCGQAVILLSQQIEPILVLGRAFPSIEEIPENVVHDHEKNGLPRLSSFSDAEIQKRLKTYFKFFIVRDPFERLISAFKDKFVHNPRFEPWYRHEIAPGIIRKYRRNRTETRGIQFEDFVRYLGDPNHRWLDLQFGDHIIHWVTYVELCAPCEIKYSVIGHHETLEDDAPYILREAGIDHLVSYPTIPPGITVYNRTKVERYFLGVSKRDIRRLYARFEGDFRLFGYQKPDFLLN</sequence>
<evidence type="ECO:0000256" key="6">
    <source>
        <dbReference type="ARBA" id="ARBA00022989"/>
    </source>
</evidence>
<evidence type="ECO:0000256" key="7">
    <source>
        <dbReference type="ARBA" id="ARBA00023034"/>
    </source>
</evidence>
<dbReference type="Pfam" id="PF03567">
    <property type="entry name" value="Sulfotransfer_2"/>
    <property type="match status" value="1"/>
</dbReference>
<gene>
    <name evidence="12" type="ORF">Cadr_000029835</name>
</gene>
<dbReference type="PANTHER" id="PTHR12137:SF2">
    <property type="entry name" value="CARBOHYDRATE SULFOTRANSFERASE 10"/>
    <property type="match status" value="1"/>
</dbReference>
<keyword evidence="6 11" id="KW-1133">Transmembrane helix</keyword>
<protein>
    <recommendedName>
        <fullName evidence="11">Carbohydrate sulfotransferase</fullName>
        <ecNumber evidence="11">2.8.2.-</ecNumber>
    </recommendedName>
</protein>
<keyword evidence="5 11" id="KW-0735">Signal-anchor</keyword>
<dbReference type="PANTHER" id="PTHR12137">
    <property type="entry name" value="CARBOHYDRATE SULFOTRANSFERASE"/>
    <property type="match status" value="1"/>
</dbReference>
<evidence type="ECO:0000256" key="5">
    <source>
        <dbReference type="ARBA" id="ARBA00022968"/>
    </source>
</evidence>
<dbReference type="AlphaFoldDB" id="A0A5N4CF21"/>
<dbReference type="Proteomes" id="UP000299084">
    <property type="component" value="Unassembled WGS sequence"/>
</dbReference>
<evidence type="ECO:0000256" key="8">
    <source>
        <dbReference type="ARBA" id="ARBA00023136"/>
    </source>
</evidence>
<evidence type="ECO:0000256" key="10">
    <source>
        <dbReference type="ARBA" id="ARBA00023277"/>
    </source>
</evidence>
<keyword evidence="7 11" id="KW-0333">Golgi apparatus</keyword>
<dbReference type="InterPro" id="IPR018011">
    <property type="entry name" value="Carb_sulfotrans_8-10"/>
</dbReference>
<evidence type="ECO:0000256" key="2">
    <source>
        <dbReference type="ARBA" id="ARBA00006339"/>
    </source>
</evidence>
<keyword evidence="9 11" id="KW-0325">Glycoprotein</keyword>
<dbReference type="EMBL" id="JWIN03000028">
    <property type="protein sequence ID" value="KAB1256964.1"/>
    <property type="molecule type" value="Genomic_DNA"/>
</dbReference>
<evidence type="ECO:0000256" key="11">
    <source>
        <dbReference type="RuleBase" id="RU364020"/>
    </source>
</evidence>
<evidence type="ECO:0000256" key="1">
    <source>
        <dbReference type="ARBA" id="ARBA00004323"/>
    </source>
</evidence>
<accession>A0A5N4CF21</accession>
<dbReference type="GO" id="GO:0016051">
    <property type="term" value="P:carbohydrate biosynthetic process"/>
    <property type="evidence" value="ECO:0007669"/>
    <property type="project" value="InterPro"/>
</dbReference>
<evidence type="ECO:0000313" key="12">
    <source>
        <dbReference type="EMBL" id="KAB1256964.1"/>
    </source>
</evidence>
<dbReference type="GO" id="GO:0000139">
    <property type="term" value="C:Golgi membrane"/>
    <property type="evidence" value="ECO:0007669"/>
    <property type="project" value="UniProtKB-SubCell"/>
</dbReference>
<name>A0A5N4CF21_CAMDR</name>
<evidence type="ECO:0000256" key="4">
    <source>
        <dbReference type="ARBA" id="ARBA00022692"/>
    </source>
</evidence>
<comment type="similarity">
    <text evidence="2 11">Belongs to the sulfotransferase 2 family.</text>
</comment>
<reference evidence="12" key="1">
    <citation type="submission" date="2014-12" db="EMBL/GenBank/DDBJ databases">
        <authorList>
            <person name="Fitak R."/>
            <person name="Mohandesan E."/>
            <person name="Burger P.A."/>
            <person name="Jukka C."/>
        </authorList>
    </citation>
    <scope>NUCLEOTIDE SEQUENCE</scope>
    <source>
        <strain evidence="12">Drom800</strain>
        <tissue evidence="12">Blood</tissue>
    </source>
</reference>
<organism evidence="12 13">
    <name type="scientific">Camelus dromedarius</name>
    <name type="common">Dromedary</name>
    <name type="synonym">Arabian camel</name>
    <dbReference type="NCBI Taxonomy" id="9838"/>
    <lineage>
        <taxon>Eukaryota</taxon>
        <taxon>Metazoa</taxon>
        <taxon>Chordata</taxon>
        <taxon>Craniata</taxon>
        <taxon>Vertebrata</taxon>
        <taxon>Euteleostomi</taxon>
        <taxon>Mammalia</taxon>
        <taxon>Eutheria</taxon>
        <taxon>Laurasiatheria</taxon>
        <taxon>Artiodactyla</taxon>
        <taxon>Tylopoda</taxon>
        <taxon>Camelidae</taxon>
        <taxon>Camelus</taxon>
    </lineage>
</organism>
<keyword evidence="13" id="KW-1185">Reference proteome</keyword>
<dbReference type="InterPro" id="IPR005331">
    <property type="entry name" value="Sulfotransferase"/>
</dbReference>
<evidence type="ECO:0000313" key="13">
    <source>
        <dbReference type="Proteomes" id="UP000299084"/>
    </source>
</evidence>
<keyword evidence="8 11" id="KW-0472">Membrane</keyword>
<proteinExistence type="inferred from homology"/>
<dbReference type="EC" id="2.8.2.-" evidence="11"/>
<dbReference type="EMBL" id="JWIN03000028">
    <property type="protein sequence ID" value="KAB1256965.1"/>
    <property type="molecule type" value="Genomic_DNA"/>
</dbReference>